<accession>A0A7M1XI90</accession>
<evidence type="ECO:0000313" key="4">
    <source>
        <dbReference type="Proteomes" id="UP000593591"/>
    </source>
</evidence>
<keyword evidence="2" id="KW-1133">Transmembrane helix</keyword>
<evidence type="ECO:0000256" key="1">
    <source>
        <dbReference type="SAM" id="MobiDB-lite"/>
    </source>
</evidence>
<feature type="compositionally biased region" description="Basic and acidic residues" evidence="1">
    <location>
        <begin position="10"/>
        <end position="20"/>
    </location>
</feature>
<dbReference type="AlphaFoldDB" id="A0A7M1XI90"/>
<keyword evidence="2" id="KW-0472">Membrane</keyword>
<sequence>MFGKKKKKKQDIAKSRKHVEEEYEPEEEEYSPSVRRPSKGAIFARIITGSLVLASFVMLCYSLFLLIHDSTVTETSPDSYITLHGKNVADSKKILGEFGTAKQNKAADIAVVGTKLFLSENKLTPSLLSSSHTQDIVGEGNSNFYLYNLTQSIPKFSSGQTDISNNIFYLELNNLGVGDYLIYSDTNNPVSKKDFNPYSLASGETINYTIYTLPDPQTRERRRITIKNNQVSPFLLINVQTAGSTLPESRYDAVIYNARYQETENQNFVYSASISEEKQSALKSLIDTSIDSSLYKVKFVYDLKEASITNAPLSFAVGSTSTDITSLFTINSNMTGMTSNVLTSTSLAGYDANPEVREMVGYLDRGGQYYLDVIGNDISSTTFTRVGKESFLLSESESLSEKINALLELNKGDKEE</sequence>
<feature type="region of interest" description="Disordered" evidence="1">
    <location>
        <begin position="1"/>
        <end position="34"/>
    </location>
</feature>
<evidence type="ECO:0000256" key="2">
    <source>
        <dbReference type="SAM" id="Phobius"/>
    </source>
</evidence>
<dbReference type="Proteomes" id="UP000593591">
    <property type="component" value="Chromosome"/>
</dbReference>
<feature type="transmembrane region" description="Helical" evidence="2">
    <location>
        <begin position="42"/>
        <end position="67"/>
    </location>
</feature>
<reference evidence="3 4" key="1">
    <citation type="submission" date="2018-08" db="EMBL/GenBank/DDBJ databases">
        <title>The first complete genome of Treponema rectale (CHPAT), a commensal spirochete of the bovine rectum.</title>
        <authorList>
            <person name="Staton G.J."/>
            <person name="Clegg S.R."/>
            <person name="Carter S.D."/>
            <person name="Radford A.D."/>
            <person name="Darby A."/>
            <person name="Hall N."/>
            <person name="Birtles R.J."/>
            <person name="Evans N.J."/>
        </authorList>
    </citation>
    <scope>NUCLEOTIDE SEQUENCE [LARGE SCALE GENOMIC DNA]</scope>
    <source>
        <strain evidence="3 4">CHPA</strain>
    </source>
</reference>
<gene>
    <name evidence="3" type="ORF">DYE49_01880</name>
</gene>
<proteinExistence type="predicted"/>
<organism evidence="3 4">
    <name type="scientific">Treponema rectale</name>
    <dbReference type="NCBI Taxonomy" id="744512"/>
    <lineage>
        <taxon>Bacteria</taxon>
        <taxon>Pseudomonadati</taxon>
        <taxon>Spirochaetota</taxon>
        <taxon>Spirochaetia</taxon>
        <taxon>Spirochaetales</taxon>
        <taxon>Treponemataceae</taxon>
        <taxon>Treponema</taxon>
    </lineage>
</organism>
<evidence type="ECO:0000313" key="3">
    <source>
        <dbReference type="EMBL" id="QOS39264.1"/>
    </source>
</evidence>
<dbReference type="EMBL" id="CP031517">
    <property type="protein sequence ID" value="QOS39264.1"/>
    <property type="molecule type" value="Genomic_DNA"/>
</dbReference>
<protein>
    <submittedName>
        <fullName evidence="3">Uncharacterized protein</fullName>
    </submittedName>
</protein>
<dbReference type="KEGG" id="trc:DYE49_01880"/>
<name>A0A7M1XI90_9SPIR</name>
<feature type="compositionally biased region" description="Acidic residues" evidence="1">
    <location>
        <begin position="21"/>
        <end position="30"/>
    </location>
</feature>
<keyword evidence="2" id="KW-0812">Transmembrane</keyword>